<evidence type="ECO:0000256" key="5">
    <source>
        <dbReference type="ARBA" id="ARBA00022840"/>
    </source>
</evidence>
<keyword evidence="9" id="KW-1185">Reference proteome</keyword>
<keyword evidence="3" id="KW-0547">Nucleotide-binding</keyword>
<evidence type="ECO:0000256" key="6">
    <source>
        <dbReference type="RuleBase" id="RU003704"/>
    </source>
</evidence>
<dbReference type="Proteomes" id="UP000315364">
    <property type="component" value="Chromosome"/>
</dbReference>
<organism evidence="8 9">
    <name type="scientific">Devosia ginsengisoli</name>
    <dbReference type="NCBI Taxonomy" id="400770"/>
    <lineage>
        <taxon>Bacteria</taxon>
        <taxon>Pseudomonadati</taxon>
        <taxon>Pseudomonadota</taxon>
        <taxon>Alphaproteobacteria</taxon>
        <taxon>Hyphomicrobiales</taxon>
        <taxon>Devosiaceae</taxon>
        <taxon>Devosia</taxon>
    </lineage>
</organism>
<dbReference type="SUPFAM" id="SSF53613">
    <property type="entry name" value="Ribokinase-like"/>
    <property type="match status" value="1"/>
</dbReference>
<dbReference type="AlphaFoldDB" id="A0A5B8LU60"/>
<evidence type="ECO:0000256" key="4">
    <source>
        <dbReference type="ARBA" id="ARBA00022777"/>
    </source>
</evidence>
<dbReference type="PANTHER" id="PTHR43085">
    <property type="entry name" value="HEXOKINASE FAMILY MEMBER"/>
    <property type="match status" value="1"/>
</dbReference>
<dbReference type="KEGG" id="dea:FPZ08_12770"/>
<dbReference type="InterPro" id="IPR050306">
    <property type="entry name" value="PfkB_Carbo_kinase"/>
</dbReference>
<dbReference type="EMBL" id="CP042304">
    <property type="protein sequence ID" value="QDZ11556.1"/>
    <property type="molecule type" value="Genomic_DNA"/>
</dbReference>
<dbReference type="CDD" id="cd01167">
    <property type="entry name" value="bac_FRK"/>
    <property type="match status" value="1"/>
</dbReference>
<accession>A0A5B8LU60</accession>
<dbReference type="PANTHER" id="PTHR43085:SF1">
    <property type="entry name" value="PSEUDOURIDINE KINASE-RELATED"/>
    <property type="match status" value="1"/>
</dbReference>
<name>A0A5B8LU60_9HYPH</name>
<dbReference type="GO" id="GO:0008865">
    <property type="term" value="F:fructokinase activity"/>
    <property type="evidence" value="ECO:0007669"/>
    <property type="project" value="UniProtKB-ARBA"/>
</dbReference>
<evidence type="ECO:0000256" key="3">
    <source>
        <dbReference type="ARBA" id="ARBA00022741"/>
    </source>
</evidence>
<keyword evidence="5" id="KW-0067">ATP-binding</keyword>
<dbReference type="OrthoDB" id="9795789at2"/>
<dbReference type="GO" id="GO:0005524">
    <property type="term" value="F:ATP binding"/>
    <property type="evidence" value="ECO:0007669"/>
    <property type="project" value="UniProtKB-KW"/>
</dbReference>
<evidence type="ECO:0000259" key="7">
    <source>
        <dbReference type="Pfam" id="PF00294"/>
    </source>
</evidence>
<reference evidence="8 9" key="1">
    <citation type="submission" date="2019-07" db="EMBL/GenBank/DDBJ databases">
        <title>Full genome sequence of Devosia sp. Gsoil 520.</title>
        <authorList>
            <person name="Im W.-T."/>
        </authorList>
    </citation>
    <scope>NUCLEOTIDE SEQUENCE [LARGE SCALE GENOMIC DNA]</scope>
    <source>
        <strain evidence="8 9">Gsoil 520</strain>
    </source>
</reference>
<gene>
    <name evidence="8" type="ORF">FPZ08_12770</name>
</gene>
<proteinExistence type="inferred from homology"/>
<evidence type="ECO:0000256" key="1">
    <source>
        <dbReference type="ARBA" id="ARBA00010688"/>
    </source>
</evidence>
<dbReference type="InterPro" id="IPR002173">
    <property type="entry name" value="Carboh/pur_kinase_PfkB_CS"/>
</dbReference>
<evidence type="ECO:0000256" key="2">
    <source>
        <dbReference type="ARBA" id="ARBA00022679"/>
    </source>
</evidence>
<dbReference type="InterPro" id="IPR029056">
    <property type="entry name" value="Ribokinase-like"/>
</dbReference>
<dbReference type="PROSITE" id="PS00584">
    <property type="entry name" value="PFKB_KINASES_2"/>
    <property type="match status" value="1"/>
</dbReference>
<evidence type="ECO:0000313" key="9">
    <source>
        <dbReference type="Proteomes" id="UP000315364"/>
    </source>
</evidence>
<dbReference type="InterPro" id="IPR011611">
    <property type="entry name" value="PfkB_dom"/>
</dbReference>
<comment type="similarity">
    <text evidence="1 6">Belongs to the carbohydrate kinase PfkB family.</text>
</comment>
<dbReference type="PRINTS" id="PR00990">
    <property type="entry name" value="RIBOKINASE"/>
</dbReference>
<keyword evidence="4 6" id="KW-0418">Kinase</keyword>
<evidence type="ECO:0000313" key="8">
    <source>
        <dbReference type="EMBL" id="QDZ11556.1"/>
    </source>
</evidence>
<dbReference type="GO" id="GO:0006000">
    <property type="term" value="P:fructose metabolic process"/>
    <property type="evidence" value="ECO:0007669"/>
    <property type="project" value="UniProtKB-ARBA"/>
</dbReference>
<dbReference type="Pfam" id="PF00294">
    <property type="entry name" value="PfkB"/>
    <property type="match status" value="1"/>
</dbReference>
<sequence length="356" mass="37269">MLTPLVTGPAKMLCRCRLRLGGTTLAGEGICMFVVGGESLIDLKAEVALPDGALIGRDGENQIVMTAHPGGSPYNCAIALAKLGNPTGFLCPISADAFGDYLLGPLGEAGVTPLLPERVKDYTTLAVVNFDANRNARYGFYREADGAIEAEKGIAALPEQLDLYQIGGFCPILPDEAAIWLDIVKAAIVKGATISIDPNVRPSLVDDFAGYKARLATFLDLAHVVKVSEEDLDALDSSRNIEQHAADLLARPNCQLVVVTLGEKGSRAFTKAGQAQAAIYAPPVFGDTVGAGDSLMAGILSWLHERGLLKPGKLDGLGDGALSDMLRFGAVVAGINCGRKGCKPPTRAEVDAVLGK</sequence>
<feature type="domain" description="Carbohydrate kinase PfkB" evidence="7">
    <location>
        <begin position="61"/>
        <end position="345"/>
    </location>
</feature>
<dbReference type="Gene3D" id="3.40.1190.20">
    <property type="match status" value="1"/>
</dbReference>
<dbReference type="InterPro" id="IPR002139">
    <property type="entry name" value="Ribo/fructo_kinase"/>
</dbReference>
<protein>
    <submittedName>
        <fullName evidence="8">Carbohydrate kinase</fullName>
    </submittedName>
</protein>
<keyword evidence="2 6" id="KW-0808">Transferase</keyword>